<dbReference type="InterPro" id="IPR017517">
    <property type="entry name" value="Maleyloyr_isom"/>
</dbReference>
<organism evidence="3 4">
    <name type="scientific">Subtercola lobariae</name>
    <dbReference type="NCBI Taxonomy" id="1588641"/>
    <lineage>
        <taxon>Bacteria</taxon>
        <taxon>Bacillati</taxon>
        <taxon>Actinomycetota</taxon>
        <taxon>Actinomycetes</taxon>
        <taxon>Micrococcales</taxon>
        <taxon>Microbacteriaceae</taxon>
        <taxon>Subtercola</taxon>
    </lineage>
</organism>
<dbReference type="NCBIfam" id="TIGR03083">
    <property type="entry name" value="maleylpyruvate isomerase family mycothiol-dependent enzyme"/>
    <property type="match status" value="1"/>
</dbReference>
<dbReference type="InterPro" id="IPR010872">
    <property type="entry name" value="MDMPI_C-term_domain"/>
</dbReference>
<keyword evidence="4" id="KW-1185">Reference proteome</keyword>
<dbReference type="EMBL" id="BMGP01000006">
    <property type="protein sequence ID" value="GGF38228.1"/>
    <property type="molecule type" value="Genomic_DNA"/>
</dbReference>
<evidence type="ECO:0000313" key="4">
    <source>
        <dbReference type="Proteomes" id="UP000598775"/>
    </source>
</evidence>
<reference evidence="3 4" key="1">
    <citation type="journal article" date="2014" name="Int. J. Syst. Evol. Microbiol.">
        <title>Complete genome sequence of Corynebacterium casei LMG S-19264T (=DSM 44701T), isolated from a smear-ripened cheese.</title>
        <authorList>
            <consortium name="US DOE Joint Genome Institute (JGI-PGF)"/>
            <person name="Walter F."/>
            <person name="Albersmeier A."/>
            <person name="Kalinowski J."/>
            <person name="Ruckert C."/>
        </authorList>
    </citation>
    <scope>NUCLEOTIDE SEQUENCE [LARGE SCALE GENOMIC DNA]</scope>
    <source>
        <strain evidence="3 4">CGMCC 1.12976</strain>
    </source>
</reference>
<dbReference type="Proteomes" id="UP000598775">
    <property type="component" value="Unassembled WGS sequence"/>
</dbReference>
<gene>
    <name evidence="3" type="ORF">GCM10011399_33930</name>
</gene>
<dbReference type="Pfam" id="PF07398">
    <property type="entry name" value="MDMPI_C"/>
    <property type="match status" value="1"/>
</dbReference>
<dbReference type="InterPro" id="IPR034660">
    <property type="entry name" value="DinB/YfiT-like"/>
</dbReference>
<dbReference type="Pfam" id="PF11716">
    <property type="entry name" value="MDMPI_N"/>
    <property type="match status" value="1"/>
</dbReference>
<feature type="domain" description="Mycothiol-dependent maleylpyruvate isomerase metal-binding" evidence="2">
    <location>
        <begin position="25"/>
        <end position="156"/>
    </location>
</feature>
<dbReference type="GO" id="GO:0046872">
    <property type="term" value="F:metal ion binding"/>
    <property type="evidence" value="ECO:0007669"/>
    <property type="project" value="InterPro"/>
</dbReference>
<dbReference type="SUPFAM" id="SSF55718">
    <property type="entry name" value="SCP-like"/>
    <property type="match status" value="1"/>
</dbReference>
<accession>A0A917BDC5</accession>
<dbReference type="Gene3D" id="3.30.1050.20">
    <property type="match status" value="1"/>
</dbReference>
<name>A0A917BDC5_9MICO</name>
<dbReference type="Gene3D" id="1.20.120.450">
    <property type="entry name" value="dinb family like domain"/>
    <property type="match status" value="1"/>
</dbReference>
<dbReference type="AlphaFoldDB" id="A0A917BDC5"/>
<evidence type="ECO:0000313" key="3">
    <source>
        <dbReference type="EMBL" id="GGF38228.1"/>
    </source>
</evidence>
<evidence type="ECO:0000259" key="2">
    <source>
        <dbReference type="Pfam" id="PF11716"/>
    </source>
</evidence>
<evidence type="ECO:0000259" key="1">
    <source>
        <dbReference type="Pfam" id="PF07398"/>
    </source>
</evidence>
<dbReference type="GO" id="GO:0016853">
    <property type="term" value="F:isomerase activity"/>
    <property type="evidence" value="ECO:0007669"/>
    <property type="project" value="UniProtKB-KW"/>
</dbReference>
<feature type="domain" description="MDMPI C-terminal" evidence="1">
    <location>
        <begin position="164"/>
        <end position="236"/>
    </location>
</feature>
<proteinExistence type="predicted"/>
<keyword evidence="3" id="KW-0413">Isomerase</keyword>
<dbReference type="RefSeq" id="WP_188680406.1">
    <property type="nucleotide sequence ID" value="NZ_BMGP01000006.1"/>
</dbReference>
<protein>
    <submittedName>
        <fullName evidence="3">Maleylpyruvate isomerase</fullName>
    </submittedName>
</protein>
<sequence>MPGRTDNVTDPDLAARLLIARRGQAYYSRKLNELSDEEFNEPSRLAGWSRRELIAHVGLNARALTHLTEWAASGIEHPMYSSPTQRKDDIEFAATLPTQALRNLSDHAAIHLNVEWRDLPEEAWSATIRTAQGRIVPASETVWIRSREVWIHAVDLGNGANFLDFPAPFVDALLTDVTSAWARRREAESLPYYVLEPLDRPQSLRDTIAPPDAVVLRGPATGLAQWATGRGATGVEAADGSLVPSPPRWL</sequence>
<dbReference type="InterPro" id="IPR036527">
    <property type="entry name" value="SCP2_sterol-bd_dom_sf"/>
</dbReference>
<dbReference type="InterPro" id="IPR024344">
    <property type="entry name" value="MDMPI_metal-binding"/>
</dbReference>
<dbReference type="SUPFAM" id="SSF109854">
    <property type="entry name" value="DinB/YfiT-like putative metalloenzymes"/>
    <property type="match status" value="1"/>
</dbReference>
<comment type="caution">
    <text evidence="3">The sequence shown here is derived from an EMBL/GenBank/DDBJ whole genome shotgun (WGS) entry which is preliminary data.</text>
</comment>